<sequence length="244" mass="28279">MMLSEAVNQFGIPRRYRWFPGLVLLQGSYFLLNGDPPFAVPSSLLIGLWSRTRKQTEGLIKFIVLQPRRHPSRTRCTISTLLSRRGNRIRLRTSLAYGLRQFFLECNRTLLADWFWRIPLERPGTILDDCVRLRLSQTILVFYPRKNDVTLVKPDITRHENAVADRIVDTISIRRITDKTHLNRTSLKFVGRPRQLEGPRTRTENANFLHVNLLTEDLRRYLPVEGAGGGPIQQKGSTSHRLRP</sequence>
<organism evidence="2 3">
    <name type="scientific">Nesidiocoris tenuis</name>
    <dbReference type="NCBI Taxonomy" id="355587"/>
    <lineage>
        <taxon>Eukaryota</taxon>
        <taxon>Metazoa</taxon>
        <taxon>Ecdysozoa</taxon>
        <taxon>Arthropoda</taxon>
        <taxon>Hexapoda</taxon>
        <taxon>Insecta</taxon>
        <taxon>Pterygota</taxon>
        <taxon>Neoptera</taxon>
        <taxon>Paraneoptera</taxon>
        <taxon>Hemiptera</taxon>
        <taxon>Heteroptera</taxon>
        <taxon>Panheteroptera</taxon>
        <taxon>Cimicomorpha</taxon>
        <taxon>Miridae</taxon>
        <taxon>Dicyphina</taxon>
        <taxon>Nesidiocoris</taxon>
    </lineage>
</organism>
<keyword evidence="3" id="KW-1185">Reference proteome</keyword>
<accession>A0A6H5HBZ5</accession>
<feature type="region of interest" description="Disordered" evidence="1">
    <location>
        <begin position="225"/>
        <end position="244"/>
    </location>
</feature>
<evidence type="ECO:0000256" key="1">
    <source>
        <dbReference type="SAM" id="MobiDB-lite"/>
    </source>
</evidence>
<dbReference type="EMBL" id="CADCXU010027726">
    <property type="protein sequence ID" value="CAB0014345.1"/>
    <property type="molecule type" value="Genomic_DNA"/>
</dbReference>
<name>A0A6H5HBZ5_9HEMI</name>
<dbReference type="Proteomes" id="UP000479000">
    <property type="component" value="Unassembled WGS sequence"/>
</dbReference>
<reference evidence="2 3" key="1">
    <citation type="submission" date="2020-02" db="EMBL/GenBank/DDBJ databases">
        <authorList>
            <person name="Ferguson B K."/>
        </authorList>
    </citation>
    <scope>NUCLEOTIDE SEQUENCE [LARGE SCALE GENOMIC DNA]</scope>
</reference>
<evidence type="ECO:0000313" key="2">
    <source>
        <dbReference type="EMBL" id="CAB0014345.1"/>
    </source>
</evidence>
<proteinExistence type="predicted"/>
<gene>
    <name evidence="2" type="ORF">NTEN_LOCUS18779</name>
</gene>
<evidence type="ECO:0000313" key="3">
    <source>
        <dbReference type="Proteomes" id="UP000479000"/>
    </source>
</evidence>
<protein>
    <submittedName>
        <fullName evidence="2">Uncharacterized protein</fullName>
    </submittedName>
</protein>
<dbReference type="AlphaFoldDB" id="A0A6H5HBZ5"/>